<accession>A0ABR3Y7H4</accession>
<reference evidence="1 2" key="1">
    <citation type="journal article" date="2024" name="Commun. Biol.">
        <title>Comparative genomic analysis of thermophilic fungi reveals convergent evolutionary adaptations and gene losses.</title>
        <authorList>
            <person name="Steindorff A.S."/>
            <person name="Aguilar-Pontes M.V."/>
            <person name="Robinson A.J."/>
            <person name="Andreopoulos B."/>
            <person name="LaButti K."/>
            <person name="Kuo A."/>
            <person name="Mondo S."/>
            <person name="Riley R."/>
            <person name="Otillar R."/>
            <person name="Haridas S."/>
            <person name="Lipzen A."/>
            <person name="Grimwood J."/>
            <person name="Schmutz J."/>
            <person name="Clum A."/>
            <person name="Reid I.D."/>
            <person name="Moisan M.C."/>
            <person name="Butler G."/>
            <person name="Nguyen T.T.M."/>
            <person name="Dewar K."/>
            <person name="Conant G."/>
            <person name="Drula E."/>
            <person name="Henrissat B."/>
            <person name="Hansel C."/>
            <person name="Singer S."/>
            <person name="Hutchinson M.I."/>
            <person name="de Vries R.P."/>
            <person name="Natvig D.O."/>
            <person name="Powell A.J."/>
            <person name="Tsang A."/>
            <person name="Grigoriev I.V."/>
        </authorList>
    </citation>
    <scope>NUCLEOTIDE SEQUENCE [LARGE SCALE GENOMIC DNA]</scope>
    <source>
        <strain evidence="1 2">ATCC 24622</strain>
    </source>
</reference>
<dbReference type="Proteomes" id="UP001586593">
    <property type="component" value="Unassembled WGS sequence"/>
</dbReference>
<keyword evidence="2" id="KW-1185">Reference proteome</keyword>
<sequence length="90" mass="10112">MYSLALVRVWSAKMPAQSLAIFFSLRLCSPRLFFDQTFGRFGDHTLMPVSEIVVLAFLSISLPRCTATTPEQAMLTQVPRSTHRITRGPP</sequence>
<proteinExistence type="predicted"/>
<gene>
    <name evidence="1" type="ORF">VTK73DRAFT_3244</name>
</gene>
<evidence type="ECO:0008006" key="3">
    <source>
        <dbReference type="Google" id="ProtNLM"/>
    </source>
</evidence>
<organism evidence="1 2">
    <name type="scientific">Phialemonium thermophilum</name>
    <dbReference type="NCBI Taxonomy" id="223376"/>
    <lineage>
        <taxon>Eukaryota</taxon>
        <taxon>Fungi</taxon>
        <taxon>Dikarya</taxon>
        <taxon>Ascomycota</taxon>
        <taxon>Pezizomycotina</taxon>
        <taxon>Sordariomycetes</taxon>
        <taxon>Sordariomycetidae</taxon>
        <taxon>Cephalothecales</taxon>
        <taxon>Cephalothecaceae</taxon>
        <taxon>Phialemonium</taxon>
    </lineage>
</organism>
<evidence type="ECO:0000313" key="1">
    <source>
        <dbReference type="EMBL" id="KAL1884260.1"/>
    </source>
</evidence>
<dbReference type="EMBL" id="JAZHXJ010000002">
    <property type="protein sequence ID" value="KAL1884260.1"/>
    <property type="molecule type" value="Genomic_DNA"/>
</dbReference>
<evidence type="ECO:0000313" key="2">
    <source>
        <dbReference type="Proteomes" id="UP001586593"/>
    </source>
</evidence>
<name>A0ABR3Y7H4_9PEZI</name>
<protein>
    <recommendedName>
        <fullName evidence="3">Secreted protein</fullName>
    </recommendedName>
</protein>
<comment type="caution">
    <text evidence="1">The sequence shown here is derived from an EMBL/GenBank/DDBJ whole genome shotgun (WGS) entry which is preliminary data.</text>
</comment>